<sequence>MFSFFKKKSPSPAEPSSAPVPDAASAPAADAPTGGGALGWLRKSFGAQDAAAPQAAPAADEAPPAVPEPAPKPKGTRQGWMERLKSGLRKTGGSIATVFTGTQINDALYEELEDALLMADTGVKATQHLLADLRRRVKEAKATEPAAVKALLADALADLLRPLEKPLVIGAHQPTVIMVAGVNGAGKTTSIGKLTRHLADHGESVLLAAADTFRAAAREQLGVWATRNTVEIISQEGGDPAAVSFDAVTAGRARGKDVVLVDTAGRLPTQLHLMEELKKIKRVVTKADATAPHEVLLVIDGNTGQNALAQVRAFDDALSLTGLIVTKLDGTAKGGVLAAIAQERPVPVYFIGVGEKVEDLETFDAREFAQALLA</sequence>
<evidence type="ECO:0000256" key="7">
    <source>
        <dbReference type="ARBA" id="ARBA00023136"/>
    </source>
</evidence>
<dbReference type="eggNOG" id="COG0552">
    <property type="taxonomic scope" value="Bacteria"/>
</dbReference>
<dbReference type="GO" id="GO:0005047">
    <property type="term" value="F:signal recognition particle binding"/>
    <property type="evidence" value="ECO:0007669"/>
    <property type="project" value="TreeGrafter"/>
</dbReference>
<evidence type="ECO:0000259" key="13">
    <source>
        <dbReference type="PROSITE" id="PS00300"/>
    </source>
</evidence>
<comment type="subunit">
    <text evidence="11">Part of the signal recognition particle protein translocation system, which is composed of SRP and FtsY. SRP is a ribonucleoprotein composed of Ffh and a 4.5S RNA molecule.</text>
</comment>
<evidence type="ECO:0000256" key="3">
    <source>
        <dbReference type="ARBA" id="ARBA00022490"/>
    </source>
</evidence>
<comment type="function">
    <text evidence="10 11">Involved in targeting and insertion of nascent membrane proteins into the cytoplasmic membrane. Acts as a receptor for the complex formed by the signal recognition particle (SRP) and the ribosome-nascent chain (RNC). Interaction with SRP-RNC leads to the transfer of the RNC complex to the Sec translocase for insertion into the membrane, the hydrolysis of GTP by both Ffh and FtsY, and the dissociation of the SRP-FtsY complex into the individual components.</text>
</comment>
<name>F4G9H7_ALIDK</name>
<dbReference type="InterPro" id="IPR004390">
    <property type="entry name" value="SR_rcpt_FtsY"/>
</dbReference>
<comment type="subcellular location">
    <subcellularLocation>
        <location evidence="11">Cell inner membrane</location>
        <topology evidence="11">Peripheral membrane protein</topology>
        <orientation evidence="11">Cytoplasmic side</orientation>
    </subcellularLocation>
    <subcellularLocation>
        <location evidence="11">Cytoplasm</location>
    </subcellularLocation>
    <subcellularLocation>
        <location evidence="1">Cell membrane</location>
        <topology evidence="1">Peripheral membrane protein</topology>
        <orientation evidence="1">Cytoplasmic side</orientation>
    </subcellularLocation>
</comment>
<dbReference type="InterPro" id="IPR013822">
    <property type="entry name" value="Signal_recog_particl_SRP54_hlx"/>
</dbReference>
<dbReference type="FunFam" id="1.20.120.140:FF:000002">
    <property type="entry name" value="Signal recognition particle receptor FtsY"/>
    <property type="match status" value="1"/>
</dbReference>
<dbReference type="Pfam" id="PF00448">
    <property type="entry name" value="SRP54"/>
    <property type="match status" value="1"/>
</dbReference>
<dbReference type="STRING" id="596154.Alide2_0984"/>
<proteinExistence type="inferred from homology"/>
<dbReference type="GO" id="GO:0005525">
    <property type="term" value="F:GTP binding"/>
    <property type="evidence" value="ECO:0007669"/>
    <property type="project" value="UniProtKB-UniRule"/>
</dbReference>
<dbReference type="Proteomes" id="UP000007938">
    <property type="component" value="Chromosome"/>
</dbReference>
<reference evidence="14 15" key="2">
    <citation type="submission" date="2011-04" db="EMBL/GenBank/DDBJ databases">
        <title>Complete sequence of chromosome of Alicycliphilus denitrificans K601.</title>
        <authorList>
            <consortium name="US DOE Joint Genome Institute"/>
            <person name="Lucas S."/>
            <person name="Han J."/>
            <person name="Lapidus A."/>
            <person name="Cheng J.-F."/>
            <person name="Goodwin L."/>
            <person name="Pitluck S."/>
            <person name="Peters L."/>
            <person name="Zeytun A."/>
            <person name="Detter J.C."/>
            <person name="Han C."/>
            <person name="Tapia R."/>
            <person name="Land M."/>
            <person name="Hauser L."/>
            <person name="Kyrpides N."/>
            <person name="Ivanova N."/>
            <person name="Mikhailova N."/>
            <person name="Pagani I."/>
            <person name="Oosterkamp M."/>
            <person name="Pieper D."/>
            <person name="van Berkel W."/>
            <person name="Langenhoff A."/>
            <person name="Smidt H."/>
            <person name="Stams A."/>
            <person name="Woyke T."/>
        </authorList>
    </citation>
    <scope>NUCLEOTIDE SEQUENCE [LARGE SCALE GENOMIC DNA]</scope>
    <source>
        <strain evidence="15">DSM 14773 / CIP 107495 / K601</strain>
    </source>
</reference>
<keyword evidence="2 11" id="KW-1003">Cell membrane</keyword>
<evidence type="ECO:0000256" key="6">
    <source>
        <dbReference type="ARBA" id="ARBA00023134"/>
    </source>
</evidence>
<organism evidence="14 15">
    <name type="scientific">Alicycliphilus denitrificans (strain DSM 14773 / CIP 107495 / K601)</name>
    <dbReference type="NCBI Taxonomy" id="596154"/>
    <lineage>
        <taxon>Bacteria</taxon>
        <taxon>Pseudomonadati</taxon>
        <taxon>Pseudomonadota</taxon>
        <taxon>Betaproteobacteria</taxon>
        <taxon>Burkholderiales</taxon>
        <taxon>Comamonadaceae</taxon>
        <taxon>Alicycliphilus</taxon>
    </lineage>
</organism>
<feature type="compositionally biased region" description="Low complexity" evidence="12">
    <location>
        <begin position="10"/>
        <end position="32"/>
    </location>
</feature>
<dbReference type="SUPFAM" id="SSF47364">
    <property type="entry name" value="Domain of the SRP/SRP receptor G-proteins"/>
    <property type="match status" value="1"/>
</dbReference>
<evidence type="ECO:0000256" key="11">
    <source>
        <dbReference type="HAMAP-Rule" id="MF_00920"/>
    </source>
</evidence>
<dbReference type="GO" id="GO:0006614">
    <property type="term" value="P:SRP-dependent cotranslational protein targeting to membrane"/>
    <property type="evidence" value="ECO:0007669"/>
    <property type="project" value="InterPro"/>
</dbReference>
<evidence type="ECO:0000313" key="14">
    <source>
        <dbReference type="EMBL" id="AEB83392.1"/>
    </source>
</evidence>
<evidence type="ECO:0000256" key="12">
    <source>
        <dbReference type="SAM" id="MobiDB-lite"/>
    </source>
</evidence>
<evidence type="ECO:0000256" key="8">
    <source>
        <dbReference type="ARBA" id="ARBA00023170"/>
    </source>
</evidence>
<dbReference type="SMART" id="SM00963">
    <property type="entry name" value="SRP54_N"/>
    <property type="match status" value="1"/>
</dbReference>
<dbReference type="EC" id="3.6.5.4" evidence="11"/>
<dbReference type="InterPro" id="IPR003593">
    <property type="entry name" value="AAA+_ATPase"/>
</dbReference>
<evidence type="ECO:0000256" key="4">
    <source>
        <dbReference type="ARBA" id="ARBA00022741"/>
    </source>
</evidence>
<dbReference type="PROSITE" id="PS00300">
    <property type="entry name" value="SRP54"/>
    <property type="match status" value="1"/>
</dbReference>
<dbReference type="Gene3D" id="1.20.120.140">
    <property type="entry name" value="Signal recognition particle SRP54, nucleotide-binding domain"/>
    <property type="match status" value="1"/>
</dbReference>
<keyword evidence="8 11" id="KW-0675">Receptor</keyword>
<dbReference type="Gene3D" id="3.40.50.300">
    <property type="entry name" value="P-loop containing nucleotide triphosphate hydrolases"/>
    <property type="match status" value="1"/>
</dbReference>
<dbReference type="InterPro" id="IPR000897">
    <property type="entry name" value="SRP54_GTPase_dom"/>
</dbReference>
<feature type="domain" description="SRP54-type proteins GTP-binding" evidence="13">
    <location>
        <begin position="347"/>
        <end position="360"/>
    </location>
</feature>
<keyword evidence="4 11" id="KW-0547">Nucleotide-binding</keyword>
<dbReference type="Pfam" id="PF02881">
    <property type="entry name" value="SRP54_N"/>
    <property type="match status" value="1"/>
</dbReference>
<reference evidence="14 15" key="1">
    <citation type="journal article" date="2011" name="J. Bacteriol.">
        <title>Genome Sequences of Alicycliphilus denitrificans Strains BC and K601T.</title>
        <authorList>
            <person name="Oosterkamp M.J."/>
            <person name="Veuskens T."/>
            <person name="Plugge C.M."/>
            <person name="Langenhoff A.A."/>
            <person name="Gerritse J."/>
            <person name="van Berkel W.J."/>
            <person name="Pieper D.H."/>
            <person name="Junca H."/>
            <person name="Goodwin L.A."/>
            <person name="Daligault H.E."/>
            <person name="Bruce D.C."/>
            <person name="Detter J.C."/>
            <person name="Tapia R."/>
            <person name="Han C.S."/>
            <person name="Land M.L."/>
            <person name="Hauser L.J."/>
            <person name="Smidt H."/>
            <person name="Stams A.J."/>
        </authorList>
    </citation>
    <scope>NUCLEOTIDE SEQUENCE [LARGE SCALE GENOMIC DNA]</scope>
    <source>
        <strain evidence="15">DSM 14773 / CIP 107495 / K601</strain>
    </source>
</reference>
<dbReference type="EMBL" id="CP002657">
    <property type="protein sequence ID" value="AEB83392.1"/>
    <property type="molecule type" value="Genomic_DNA"/>
</dbReference>
<keyword evidence="7 11" id="KW-0472">Membrane</keyword>
<evidence type="ECO:0000256" key="5">
    <source>
        <dbReference type="ARBA" id="ARBA00022801"/>
    </source>
</evidence>
<feature type="region of interest" description="Disordered" evidence="12">
    <location>
        <begin position="1"/>
        <end position="79"/>
    </location>
</feature>
<accession>F4G9H7</accession>
<dbReference type="GO" id="GO:0005886">
    <property type="term" value="C:plasma membrane"/>
    <property type="evidence" value="ECO:0007669"/>
    <property type="project" value="UniProtKB-SubCell"/>
</dbReference>
<dbReference type="FunFam" id="3.40.50.300:FF:000053">
    <property type="entry name" value="Signal recognition particle receptor FtsY"/>
    <property type="match status" value="1"/>
</dbReference>
<gene>
    <name evidence="11" type="primary">ftsY</name>
    <name evidence="14" type="ordered locus">Alide2_0984</name>
</gene>
<keyword evidence="11" id="KW-0997">Cell inner membrane</keyword>
<keyword evidence="3 11" id="KW-0963">Cytoplasm</keyword>
<dbReference type="HOGENOM" id="CLU_009301_3_0_4"/>
<feature type="compositionally biased region" description="Low complexity" evidence="12">
    <location>
        <begin position="47"/>
        <end position="63"/>
    </location>
</feature>
<dbReference type="NCBIfam" id="TIGR00064">
    <property type="entry name" value="ftsY"/>
    <property type="match status" value="1"/>
</dbReference>
<dbReference type="PANTHER" id="PTHR43134">
    <property type="entry name" value="SIGNAL RECOGNITION PARTICLE RECEPTOR SUBUNIT ALPHA"/>
    <property type="match status" value="1"/>
</dbReference>
<evidence type="ECO:0000256" key="10">
    <source>
        <dbReference type="ARBA" id="ARBA00053570"/>
    </source>
</evidence>
<comment type="catalytic activity">
    <reaction evidence="9 11">
        <text>GTP + H2O = GDP + phosphate + H(+)</text>
        <dbReference type="Rhea" id="RHEA:19669"/>
        <dbReference type="ChEBI" id="CHEBI:15377"/>
        <dbReference type="ChEBI" id="CHEBI:15378"/>
        <dbReference type="ChEBI" id="CHEBI:37565"/>
        <dbReference type="ChEBI" id="CHEBI:43474"/>
        <dbReference type="ChEBI" id="CHEBI:58189"/>
        <dbReference type="EC" id="3.6.5.4"/>
    </reaction>
</comment>
<dbReference type="OrthoDB" id="9804720at2"/>
<keyword evidence="5 11" id="KW-0378">Hydrolase</keyword>
<protein>
    <recommendedName>
        <fullName evidence="11">Signal recognition particle receptor FtsY</fullName>
        <shortName evidence="11">SRP receptor</shortName>
        <ecNumber evidence="11">3.6.5.4</ecNumber>
    </recommendedName>
</protein>
<dbReference type="SUPFAM" id="SSF52540">
    <property type="entry name" value="P-loop containing nucleoside triphosphate hydrolases"/>
    <property type="match status" value="1"/>
</dbReference>
<keyword evidence="15" id="KW-1185">Reference proteome</keyword>
<evidence type="ECO:0000256" key="2">
    <source>
        <dbReference type="ARBA" id="ARBA00022475"/>
    </source>
</evidence>
<evidence type="ECO:0000256" key="9">
    <source>
        <dbReference type="ARBA" id="ARBA00048027"/>
    </source>
</evidence>
<comment type="similarity">
    <text evidence="11">Belongs to the GTP-binding SRP family. FtsY subfamily.</text>
</comment>
<dbReference type="SMART" id="SM00962">
    <property type="entry name" value="SRP54"/>
    <property type="match status" value="1"/>
</dbReference>
<feature type="binding site" evidence="11">
    <location>
        <begin position="181"/>
        <end position="188"/>
    </location>
    <ligand>
        <name>GTP</name>
        <dbReference type="ChEBI" id="CHEBI:37565"/>
    </ligand>
</feature>
<evidence type="ECO:0000313" key="15">
    <source>
        <dbReference type="Proteomes" id="UP000007938"/>
    </source>
</evidence>
<feature type="binding site" evidence="11">
    <location>
        <begin position="262"/>
        <end position="266"/>
    </location>
    <ligand>
        <name>GTP</name>
        <dbReference type="ChEBI" id="CHEBI:37565"/>
    </ligand>
</feature>
<dbReference type="InterPro" id="IPR036225">
    <property type="entry name" value="SRP/SRP_N"/>
</dbReference>
<dbReference type="KEGG" id="adk:Alide2_0984"/>
<evidence type="ECO:0000256" key="1">
    <source>
        <dbReference type="ARBA" id="ARBA00004413"/>
    </source>
</evidence>
<dbReference type="SMART" id="SM00382">
    <property type="entry name" value="AAA"/>
    <property type="match status" value="1"/>
</dbReference>
<dbReference type="HAMAP" id="MF_00920">
    <property type="entry name" value="FtsY"/>
    <property type="match status" value="1"/>
</dbReference>
<dbReference type="AlphaFoldDB" id="F4G9H7"/>
<dbReference type="GO" id="GO:0005737">
    <property type="term" value="C:cytoplasm"/>
    <property type="evidence" value="ECO:0007669"/>
    <property type="project" value="UniProtKB-SubCell"/>
</dbReference>
<dbReference type="InterPro" id="IPR027417">
    <property type="entry name" value="P-loop_NTPase"/>
</dbReference>
<dbReference type="PANTHER" id="PTHR43134:SF1">
    <property type="entry name" value="SIGNAL RECOGNITION PARTICLE RECEPTOR SUBUNIT ALPHA"/>
    <property type="match status" value="1"/>
</dbReference>
<dbReference type="InterPro" id="IPR042101">
    <property type="entry name" value="SRP54_N_sf"/>
</dbReference>
<keyword evidence="6 11" id="KW-0342">GTP-binding</keyword>
<dbReference type="GO" id="GO:0003924">
    <property type="term" value="F:GTPase activity"/>
    <property type="evidence" value="ECO:0007669"/>
    <property type="project" value="UniProtKB-UniRule"/>
</dbReference>
<feature type="binding site" evidence="11">
    <location>
        <begin position="326"/>
        <end position="329"/>
    </location>
    <ligand>
        <name>GTP</name>
        <dbReference type="ChEBI" id="CHEBI:37565"/>
    </ligand>
</feature>
<dbReference type="RefSeq" id="WP_013721532.1">
    <property type="nucleotide sequence ID" value="NC_015422.1"/>
</dbReference>